<evidence type="ECO:0000256" key="3">
    <source>
        <dbReference type="ARBA" id="ARBA00022692"/>
    </source>
</evidence>
<keyword evidence="5" id="KW-0472">Membrane</keyword>
<gene>
    <name evidence="7" type="ORF">JOF39_000040</name>
</gene>
<keyword evidence="2" id="KW-1003">Cell membrane</keyword>
<feature type="domain" description="Type II secretion system protein GspF" evidence="6">
    <location>
        <begin position="56"/>
        <end position="176"/>
    </location>
</feature>
<reference evidence="7 8" key="1">
    <citation type="submission" date="2021-03" db="EMBL/GenBank/DDBJ databases">
        <title>Sequencing the genomes of 1000 actinobacteria strains.</title>
        <authorList>
            <person name="Klenk H.-P."/>
        </authorList>
    </citation>
    <scope>NUCLEOTIDE SEQUENCE [LARGE SCALE GENOMIC DNA]</scope>
    <source>
        <strain evidence="7 8">DSM 20168</strain>
    </source>
</reference>
<comment type="subcellular location">
    <subcellularLocation>
        <location evidence="1">Cell membrane</location>
        <topology evidence="1">Multi-pass membrane protein</topology>
    </subcellularLocation>
</comment>
<dbReference type="Proteomes" id="UP001195422">
    <property type="component" value="Unassembled WGS sequence"/>
</dbReference>
<keyword evidence="3" id="KW-0812">Transmembrane</keyword>
<evidence type="ECO:0000256" key="2">
    <source>
        <dbReference type="ARBA" id="ARBA00022475"/>
    </source>
</evidence>
<evidence type="ECO:0000259" key="6">
    <source>
        <dbReference type="Pfam" id="PF00482"/>
    </source>
</evidence>
<evidence type="ECO:0000256" key="1">
    <source>
        <dbReference type="ARBA" id="ARBA00004651"/>
    </source>
</evidence>
<dbReference type="PANTHER" id="PTHR35007:SF4">
    <property type="entry name" value="CONSERVED TRANSMEMBRANE PROTEIN-RELATED"/>
    <property type="match status" value="1"/>
</dbReference>
<keyword evidence="8" id="KW-1185">Reference proteome</keyword>
<dbReference type="RefSeq" id="WP_188948752.1">
    <property type="nucleotide sequence ID" value="NZ_BMPH01000009.1"/>
</dbReference>
<dbReference type="Pfam" id="PF00482">
    <property type="entry name" value="T2SSF"/>
    <property type="match status" value="1"/>
</dbReference>
<dbReference type="InterPro" id="IPR018076">
    <property type="entry name" value="T2SS_GspF_dom"/>
</dbReference>
<name>A0ABS4XKE0_GLUPR</name>
<dbReference type="PANTHER" id="PTHR35007">
    <property type="entry name" value="INTEGRAL MEMBRANE PROTEIN-RELATED"/>
    <property type="match status" value="1"/>
</dbReference>
<proteinExistence type="predicted"/>
<evidence type="ECO:0000313" key="7">
    <source>
        <dbReference type="EMBL" id="MBP2396959.1"/>
    </source>
</evidence>
<keyword evidence="4" id="KW-1133">Transmembrane helix</keyword>
<dbReference type="EMBL" id="JAGIOJ010000001">
    <property type="protein sequence ID" value="MBP2396959.1"/>
    <property type="molecule type" value="Genomic_DNA"/>
</dbReference>
<comment type="caution">
    <text evidence="7">The sequence shown here is derived from an EMBL/GenBank/DDBJ whole genome shotgun (WGS) entry which is preliminary data.</text>
</comment>
<evidence type="ECO:0000256" key="5">
    <source>
        <dbReference type="ARBA" id="ARBA00023136"/>
    </source>
</evidence>
<accession>A0ABS4XKE0</accession>
<protein>
    <submittedName>
        <fullName evidence="7">Tight adherence protein B</fullName>
    </submittedName>
</protein>
<sequence length="230" mass="24621">MMTAVLLLLLAGLWLWWTPRSASGRATDSGLLGSWKLRAASDGAQQQELSRDAHVIRELSALLRSGLMFPQALEALLQIRAEPCPVLDALRRLAAQARFHGEQAIEIEHSAGHKDGGSVQRLSWCLDLSTQTGAPLAGVLDQLAEDLEAELLARQSFDAAMAGPRATTRLLTWLPVGGLGAGFLLGIDVGSTLLTSWPAQLSMAAGAGLWALNRIWCRRLLAATTAQALK</sequence>
<evidence type="ECO:0000256" key="4">
    <source>
        <dbReference type="ARBA" id="ARBA00022989"/>
    </source>
</evidence>
<evidence type="ECO:0000313" key="8">
    <source>
        <dbReference type="Proteomes" id="UP001195422"/>
    </source>
</evidence>
<organism evidence="7 8">
    <name type="scientific">Glutamicibacter protophormiae</name>
    <name type="common">Brevibacterium protophormiae</name>
    <dbReference type="NCBI Taxonomy" id="37930"/>
    <lineage>
        <taxon>Bacteria</taxon>
        <taxon>Bacillati</taxon>
        <taxon>Actinomycetota</taxon>
        <taxon>Actinomycetes</taxon>
        <taxon>Micrococcales</taxon>
        <taxon>Micrococcaceae</taxon>
        <taxon>Glutamicibacter</taxon>
    </lineage>
</organism>